<dbReference type="InterPro" id="IPR042099">
    <property type="entry name" value="ANL_N_sf"/>
</dbReference>
<evidence type="ECO:0000313" key="3">
    <source>
        <dbReference type="EMBL" id="MBS3652123.1"/>
    </source>
</evidence>
<comment type="caution">
    <text evidence="3">The sequence shown here is derived from an EMBL/GenBank/DDBJ whole genome shotgun (WGS) entry which is preliminary data.</text>
</comment>
<feature type="domain" description="AMP-binding enzyme C-terminal" evidence="2">
    <location>
        <begin position="429"/>
        <end position="502"/>
    </location>
</feature>
<reference evidence="3" key="1">
    <citation type="submission" date="2021-04" db="EMBL/GenBank/DDBJ databases">
        <title>Pseudaminobacter soli sp. nov., isolated from paddy soil contaminated by heavy metals.</title>
        <authorList>
            <person name="Zhang K."/>
        </authorList>
    </citation>
    <scope>NUCLEOTIDE SEQUENCE</scope>
    <source>
        <strain evidence="3">19-2017</strain>
    </source>
</reference>
<dbReference type="PANTHER" id="PTHR43767:SF10">
    <property type="entry name" value="SURFACTIN SYNTHASE SUBUNIT 1"/>
    <property type="match status" value="1"/>
</dbReference>
<dbReference type="RefSeq" id="WP_188257681.1">
    <property type="nucleotide sequence ID" value="NZ_JABVCF010000020.1"/>
</dbReference>
<evidence type="ECO:0000259" key="2">
    <source>
        <dbReference type="Pfam" id="PF13193"/>
    </source>
</evidence>
<proteinExistence type="predicted"/>
<dbReference type="Proteomes" id="UP000680348">
    <property type="component" value="Unassembled WGS sequence"/>
</dbReference>
<dbReference type="Gene3D" id="3.30.300.30">
    <property type="match status" value="1"/>
</dbReference>
<organism evidence="3 4">
    <name type="scientific">Pseudaminobacter soli</name>
    <name type="common">ex Zhang et al. 2022</name>
    <dbReference type="NCBI Taxonomy" id="2831468"/>
    <lineage>
        <taxon>Bacteria</taxon>
        <taxon>Pseudomonadati</taxon>
        <taxon>Pseudomonadota</taxon>
        <taxon>Alphaproteobacteria</taxon>
        <taxon>Hyphomicrobiales</taxon>
        <taxon>Phyllobacteriaceae</taxon>
        <taxon>Pseudaminobacter</taxon>
    </lineage>
</organism>
<sequence>MNSISVFNTELGNAAGSLLIAARHFGERTAVLEASGGRMVSFEGLWRRALALACRLRNSGVRSGDRVAILLERGVESATSYFGVLACGGVAVLLSETLKARQIDYILSHSGARFVVCADGLLDRLPELLPSDAKVIKINGLSEQMPAADLDLTPRTGADMSHIIYTSGSTGMPRGVVVSHANVWAGMRAVVAYLHINQHDRIASLLPFGFDYGLNQLLCAIGAGATLVVERSPVPQRIVQTLFDHKITVLPAVPPLWLQLLNVGRFRAERLPSLRVMTNTGGRMPTGAVRSLRGSQPGADLILMYGLTEAFRSTYLPPDLVDRKPGSIGRAIPGAEILVVRDDLTPCAPGEIGQLVHRGPTVTLGYWNDPVATCARFGSNPLRPAGTPDAERVVFSGDLVRMDEDGDLFFIGRRDTLIKSLGHRVSPDEITEVLYGSDEIVESVITTEPDEMRGDAIIAHVVLKAGGSLERLKQYAAREMPRYMQPVRYTVHEALARTASGKHDSRALSNIEG</sequence>
<dbReference type="PANTHER" id="PTHR43767">
    <property type="entry name" value="LONG-CHAIN-FATTY-ACID--COA LIGASE"/>
    <property type="match status" value="1"/>
</dbReference>
<evidence type="ECO:0000259" key="1">
    <source>
        <dbReference type="Pfam" id="PF00501"/>
    </source>
</evidence>
<dbReference type="SUPFAM" id="SSF56801">
    <property type="entry name" value="Acetyl-CoA synthetase-like"/>
    <property type="match status" value="1"/>
</dbReference>
<dbReference type="Pfam" id="PF00501">
    <property type="entry name" value="AMP-binding"/>
    <property type="match status" value="1"/>
</dbReference>
<dbReference type="PROSITE" id="PS00455">
    <property type="entry name" value="AMP_BINDING"/>
    <property type="match status" value="1"/>
</dbReference>
<gene>
    <name evidence="3" type="ORF">KEU06_26345</name>
</gene>
<name>A0A942E2W0_9HYPH</name>
<keyword evidence="4" id="KW-1185">Reference proteome</keyword>
<dbReference type="InterPro" id="IPR020845">
    <property type="entry name" value="AMP-binding_CS"/>
</dbReference>
<dbReference type="Gene3D" id="3.40.50.12780">
    <property type="entry name" value="N-terminal domain of ligase-like"/>
    <property type="match status" value="1"/>
</dbReference>
<dbReference type="InterPro" id="IPR050237">
    <property type="entry name" value="ATP-dep_AMP-bd_enzyme"/>
</dbReference>
<dbReference type="InterPro" id="IPR000873">
    <property type="entry name" value="AMP-dep_synth/lig_dom"/>
</dbReference>
<accession>A0A942E2W0</accession>
<dbReference type="EMBL" id="JAGWCR010000020">
    <property type="protein sequence ID" value="MBS3652123.1"/>
    <property type="molecule type" value="Genomic_DNA"/>
</dbReference>
<dbReference type="GO" id="GO:0016877">
    <property type="term" value="F:ligase activity, forming carbon-sulfur bonds"/>
    <property type="evidence" value="ECO:0007669"/>
    <property type="project" value="UniProtKB-ARBA"/>
</dbReference>
<dbReference type="AlphaFoldDB" id="A0A942E2W0"/>
<dbReference type="InterPro" id="IPR025110">
    <property type="entry name" value="AMP-bd_C"/>
</dbReference>
<dbReference type="InterPro" id="IPR045851">
    <property type="entry name" value="AMP-bd_C_sf"/>
</dbReference>
<feature type="domain" description="AMP-dependent synthetase/ligase" evidence="1">
    <location>
        <begin position="21"/>
        <end position="367"/>
    </location>
</feature>
<dbReference type="Pfam" id="PF13193">
    <property type="entry name" value="AMP-binding_C"/>
    <property type="match status" value="1"/>
</dbReference>
<evidence type="ECO:0000313" key="4">
    <source>
        <dbReference type="Proteomes" id="UP000680348"/>
    </source>
</evidence>
<protein>
    <submittedName>
        <fullName evidence="3">AMP-binding protein</fullName>
    </submittedName>
</protein>